<dbReference type="InterPro" id="IPR003439">
    <property type="entry name" value="ABC_transporter-like_ATP-bd"/>
</dbReference>
<feature type="transmembrane region" description="Helical" evidence="11">
    <location>
        <begin position="494"/>
        <end position="512"/>
    </location>
</feature>
<feature type="domain" description="ABC transporter" evidence="12">
    <location>
        <begin position="686"/>
        <end position="919"/>
    </location>
</feature>
<feature type="transmembrane region" description="Helical" evidence="11">
    <location>
        <begin position="524"/>
        <end position="543"/>
    </location>
</feature>
<dbReference type="EMBL" id="MZMZ02003985">
    <property type="protein sequence ID" value="RQM20214.1"/>
    <property type="molecule type" value="Genomic_DNA"/>
</dbReference>
<dbReference type="Proteomes" id="UP000284702">
    <property type="component" value="Unassembled WGS sequence"/>
</dbReference>
<accession>A0A425CT61</accession>
<feature type="transmembrane region" description="Helical" evidence="11">
    <location>
        <begin position="1029"/>
        <end position="1047"/>
    </location>
</feature>
<keyword evidence="3" id="KW-0813">Transport</keyword>
<dbReference type="InterPro" id="IPR027417">
    <property type="entry name" value="P-loop_NTPase"/>
</dbReference>
<evidence type="ECO:0000256" key="6">
    <source>
        <dbReference type="ARBA" id="ARBA00022741"/>
    </source>
</evidence>
<dbReference type="Pfam" id="PF12698">
    <property type="entry name" value="ABC2_membrane_3"/>
    <property type="match status" value="2"/>
</dbReference>
<dbReference type="SMART" id="SM00382">
    <property type="entry name" value="AAA"/>
    <property type="match status" value="2"/>
</dbReference>
<evidence type="ECO:0000256" key="11">
    <source>
        <dbReference type="SAM" id="Phobius"/>
    </source>
</evidence>
<dbReference type="SUPFAM" id="SSF52540">
    <property type="entry name" value="P-loop containing nucleoside triphosphate hydrolases"/>
    <property type="match status" value="2"/>
</dbReference>
<dbReference type="FunFam" id="3.40.50.300:FF:000298">
    <property type="entry name" value="ATP-binding cassette sub-family A member 12"/>
    <property type="match status" value="1"/>
</dbReference>
<evidence type="ECO:0000256" key="4">
    <source>
        <dbReference type="ARBA" id="ARBA00022692"/>
    </source>
</evidence>
<organism evidence="13 14">
    <name type="scientific">Aphanomyces astaci</name>
    <name type="common">Crayfish plague agent</name>
    <dbReference type="NCBI Taxonomy" id="112090"/>
    <lineage>
        <taxon>Eukaryota</taxon>
        <taxon>Sar</taxon>
        <taxon>Stramenopiles</taxon>
        <taxon>Oomycota</taxon>
        <taxon>Saprolegniomycetes</taxon>
        <taxon>Saprolegniales</taxon>
        <taxon>Verrucalvaceae</taxon>
        <taxon>Aphanomyces</taxon>
    </lineage>
</organism>
<dbReference type="VEuPathDB" id="FungiDB:H257_16330"/>
<dbReference type="GO" id="GO:0016887">
    <property type="term" value="F:ATP hydrolysis activity"/>
    <property type="evidence" value="ECO:0007669"/>
    <property type="project" value="InterPro"/>
</dbReference>
<keyword evidence="14" id="KW-1185">Reference proteome</keyword>
<name>A0A425CT61_APHAT</name>
<keyword evidence="4 11" id="KW-0812">Transmembrane</keyword>
<reference evidence="13" key="1">
    <citation type="submission" date="2018-07" db="EMBL/GenBank/DDBJ databases">
        <title>Annotation of Aphanomyces astaci genome assembly.</title>
        <authorList>
            <person name="Studholme D.J."/>
        </authorList>
    </citation>
    <scope>NUCLEOTIDE SEQUENCE [LARGE SCALE GENOMIC DNA]</scope>
    <source>
        <strain evidence="13">Pc</strain>
    </source>
</reference>
<keyword evidence="9 11" id="KW-0472">Membrane</keyword>
<protein>
    <recommendedName>
        <fullName evidence="12">ABC transporter domain-containing protein</fullName>
    </recommendedName>
</protein>
<evidence type="ECO:0000256" key="3">
    <source>
        <dbReference type="ARBA" id="ARBA00022448"/>
    </source>
</evidence>
<feature type="transmembrane region" description="Helical" evidence="11">
    <location>
        <begin position="549"/>
        <end position="571"/>
    </location>
</feature>
<feature type="region of interest" description="Disordered" evidence="10">
    <location>
        <begin position="1920"/>
        <end position="1950"/>
    </location>
</feature>
<dbReference type="Gene3D" id="3.40.50.300">
    <property type="entry name" value="P-loop containing nucleotide triphosphate hydrolases"/>
    <property type="match status" value="2"/>
</dbReference>
<dbReference type="GO" id="GO:0140359">
    <property type="term" value="F:ABC-type transporter activity"/>
    <property type="evidence" value="ECO:0007669"/>
    <property type="project" value="InterPro"/>
</dbReference>
<feature type="compositionally biased region" description="Basic and acidic residues" evidence="10">
    <location>
        <begin position="1940"/>
        <end position="1950"/>
    </location>
</feature>
<evidence type="ECO:0000256" key="1">
    <source>
        <dbReference type="ARBA" id="ARBA00004141"/>
    </source>
</evidence>
<evidence type="ECO:0000313" key="13">
    <source>
        <dbReference type="EMBL" id="RQM20214.1"/>
    </source>
</evidence>
<keyword evidence="5" id="KW-0677">Repeat</keyword>
<dbReference type="CDD" id="cd03263">
    <property type="entry name" value="ABC_subfamily_A"/>
    <property type="match status" value="2"/>
</dbReference>
<feature type="transmembrane region" description="Helical" evidence="11">
    <location>
        <begin position="1350"/>
        <end position="1372"/>
    </location>
</feature>
<dbReference type="PANTHER" id="PTHR19229">
    <property type="entry name" value="ATP-BINDING CASSETTE TRANSPORTER SUBFAMILY A ABCA"/>
    <property type="match status" value="1"/>
</dbReference>
<dbReference type="InterPro" id="IPR017871">
    <property type="entry name" value="ABC_transporter-like_CS"/>
</dbReference>
<comment type="similarity">
    <text evidence="2">Belongs to the ABC transporter superfamily. ABCA family.</text>
</comment>
<dbReference type="InterPro" id="IPR013525">
    <property type="entry name" value="ABC2_TM"/>
</dbReference>
<feature type="compositionally biased region" description="Basic residues" evidence="10">
    <location>
        <begin position="1926"/>
        <end position="1939"/>
    </location>
</feature>
<keyword evidence="8 11" id="KW-1133">Transmembrane helix</keyword>
<dbReference type="GO" id="GO:0005319">
    <property type="term" value="F:lipid transporter activity"/>
    <property type="evidence" value="ECO:0007669"/>
    <property type="project" value="TreeGrafter"/>
</dbReference>
<evidence type="ECO:0000313" key="14">
    <source>
        <dbReference type="Proteomes" id="UP000284702"/>
    </source>
</evidence>
<dbReference type="VEuPathDB" id="FungiDB:H257_19496"/>
<feature type="transmembrane region" description="Helical" evidence="11">
    <location>
        <begin position="592"/>
        <end position="615"/>
    </location>
</feature>
<keyword evidence="7" id="KW-0067">ATP-binding</keyword>
<feature type="transmembrane region" description="Helical" evidence="11">
    <location>
        <begin position="418"/>
        <end position="440"/>
    </location>
</feature>
<evidence type="ECO:0000256" key="9">
    <source>
        <dbReference type="ARBA" id="ARBA00023136"/>
    </source>
</evidence>
<evidence type="ECO:0000256" key="2">
    <source>
        <dbReference type="ARBA" id="ARBA00008869"/>
    </source>
</evidence>
<evidence type="ECO:0000256" key="8">
    <source>
        <dbReference type="ARBA" id="ARBA00022989"/>
    </source>
</evidence>
<dbReference type="PROSITE" id="PS00211">
    <property type="entry name" value="ABC_TRANSPORTER_1"/>
    <property type="match status" value="2"/>
</dbReference>
<keyword evidence="6" id="KW-0547">Nucleotide-binding</keyword>
<feature type="transmembrane region" description="Helical" evidence="11">
    <location>
        <begin position="1384"/>
        <end position="1404"/>
    </location>
</feature>
<comment type="caution">
    <text evidence="13">The sequence shown here is derived from an EMBL/GenBank/DDBJ whole genome shotgun (WGS) entry which is preliminary data.</text>
</comment>
<dbReference type="InterPro" id="IPR003593">
    <property type="entry name" value="AAA+_ATPase"/>
</dbReference>
<gene>
    <name evidence="13" type="ORF">B5M09_010721</name>
</gene>
<feature type="transmembrane region" description="Helical" evidence="11">
    <location>
        <begin position="1256"/>
        <end position="1281"/>
    </location>
</feature>
<dbReference type="PANTHER" id="PTHR19229:SF36">
    <property type="entry name" value="ATP-BINDING CASSETTE SUB-FAMILY A MEMBER 2"/>
    <property type="match status" value="1"/>
</dbReference>
<evidence type="ECO:0000259" key="12">
    <source>
        <dbReference type="PROSITE" id="PS50893"/>
    </source>
</evidence>
<feature type="transmembrane region" description="Helical" evidence="11">
    <location>
        <begin position="1059"/>
        <end position="1078"/>
    </location>
</feature>
<dbReference type="GO" id="GO:0005524">
    <property type="term" value="F:ATP binding"/>
    <property type="evidence" value="ECO:0007669"/>
    <property type="project" value="UniProtKB-KW"/>
</dbReference>
<comment type="subcellular location">
    <subcellularLocation>
        <location evidence="1">Membrane</location>
        <topology evidence="1">Multi-pass membrane protein</topology>
    </subcellularLocation>
</comment>
<dbReference type="InterPro" id="IPR026082">
    <property type="entry name" value="ABCA"/>
</dbReference>
<dbReference type="GO" id="GO:0016020">
    <property type="term" value="C:membrane"/>
    <property type="evidence" value="ECO:0007669"/>
    <property type="project" value="UniProtKB-SubCell"/>
</dbReference>
<feature type="transmembrane region" description="Helical" evidence="11">
    <location>
        <begin position="1302"/>
        <end position="1330"/>
    </location>
</feature>
<sequence length="1950" mass="212105">MLWCDRSVATLFSLRYNSPLASRFDSKNNSGKRVAYVMLAVELSIEMQREFVAKQVQDKVASAPGPAPHGYTRTLLWKNVRLKRKHPIKTLFEVVLPIALLALMGYLKSQMADTNRGTGWATWYGPSDPLYHGSIPNTKYVQTEATMTGLLLELGSNRIGYGRDPIVYTTCRNALLAGYVSTNRTSPYAWPPRCQSLGLPKKIAIVPDNTFTRQYFAEAVGQWYPRVELTSNIAVPSFADSVVFFPNEQALEDSITGGRYGVTFDSPRLAAAIVFTAMPSTLGTPGNIEYSLRFNTTTGSFGYNVVPRTSGDVVDLLQRGLDPDAYRAYAREGFYTLQTLVTRFATCVPDWKDGKTTGTCTMPNAVAAATPQVDAMLLQQVFNDTPPSAAPQATGGGLVFPFPVVGFTVSPFFETVDFIFGIVFVLSYIQCLSAILVALISEKETKTRELLKILGVPDVAIVGSWYITYGVMLFVASLVQAGVASAVLFNHSSVVLLFLFFWLFSCSLLAYAYMVSAIFSKAKVGAYLGVIGFLLMYVVSTAFTNESTAASKVLASLLSPVALVFGVNNLAASETNGVGITFDNVNESIKSYKFSTALVLLLVDSVVYTVLGLYLERVVPKDYGVTEAWYFPVSPSYWRRSSKQPSSRHDDRVEGGAVVLNVDVNSSAIEAVGMELKQQEVSGDALQIRNLRKVFPGPDGAKVAVKGLNLTMYKNQITCLLGHNGAGKTTLISMLTGMISISGGDATVNGLSLTDDMAVIRRSMGVCPQHDVLYAELTVEEHLVLYSKIKGFSGQAMLDQVDASIAEVGLTEKRHARSSDLSGGMKRKLSLAIALLGDSQIVFLDEPTSGMDPYSRRSSWEIIMNNRQNRIVVLTTHFMDEADILGDRIAIMAEGDLRCCGSSLFLKNRYGAGYNFSLVKTDTCDTNVLLAFVNNHVHGRANVLSNVGTEIAFQLPLDCAPLFGGMFADLDHHMTQLGVASYGISVTTMEEVFIKVAELGDENQQHTLVHKTPKDLNTNSNISGNKLPAIPPSALAMFGMQFVALFKKRFRTAKRDKRAVIFGAVLPVVLLIAGIALLKSTFVGKNDPALLMSTKRGYPLGDQTPVPFTCQSDWMCDATTLLSNAKAYDLQLSAPVYPSSSPTIFNVTYSNLSVSGVSGFNVRAGEDIWKRGFGIDNTPIVKGQYGGYVIFGSKTDRLFGYNLAVNTTGPHASVLHKALLDEALYRKVTGNNDLTLRLTSKPLPLTNYSKVKLSTLLSFMAPIFVVLAFSLYTASVVPYLVKERDPTANAKHQQLVSGVGVPAFWLANLAWDLVVYAVPCATGLVAIYFFDITPYTGVDCKACATSPFPAIVLAFVLLGFALISFCYILSFVLKSAASSQTYAILLNVLLGMILLIVSTILNILNAKTKAINATLLFLWRLSPLFCAGNGLYTLSQVTLESTEGAGPKSAFSTDVMGYELLYLAVEAVVFPLLAMGVDHILSYPKLKAKLSRDPKGIREAPSDEETDFDVAAEERRVDSGAASQQDAVVMNQLRKVYKDGKVGVASVSLGLPKGECFGYLGINGAGKTTTMKMLTGDLVASSGSATLGGFDILAQQLDVRRLIGYCPQFDALIDLLSVREHLELYAAIKGISAINDTVATLMTQMNLDDFEHKLAGTLSGGNKRKLSVAIAMIGSPPIIFLDEPSTGMDPVSRRFMWDVIADMSTRSKESTILLTTHSMEECEALCTRVGIMVGGALRCLGSVQHLKHRFGDGLSMHVKTSHTTSAVVDQMVLAHFGTSTATISVDELAQTCNLLGNESRAALVTDSHATGYVLAEALDRDDSVSVRDFCAWWIAEDKFDKLAAYLSSKFDAANVLERQNDVCRFRLLGSQQSLALSRVFSVVESAKTELSIQDYTVSQTTLEQIFNGFAAKQTQETGVARGLDVKKKKKRKTKKQPKSKQHDNYQAHRA</sequence>
<feature type="transmembrane region" description="Helical" evidence="11">
    <location>
        <begin position="461"/>
        <end position="488"/>
    </location>
</feature>
<dbReference type="PROSITE" id="PS50893">
    <property type="entry name" value="ABC_TRANSPORTER_2"/>
    <property type="match status" value="2"/>
</dbReference>
<evidence type="ECO:0000256" key="10">
    <source>
        <dbReference type="SAM" id="MobiDB-lite"/>
    </source>
</evidence>
<evidence type="ECO:0000256" key="5">
    <source>
        <dbReference type="ARBA" id="ARBA00022737"/>
    </source>
</evidence>
<dbReference type="FunFam" id="3.40.50.300:FF:000904">
    <property type="entry name" value="ABC transporter A family member 1"/>
    <property type="match status" value="1"/>
</dbReference>
<proteinExistence type="inferred from homology"/>
<feature type="domain" description="ABC transporter" evidence="12">
    <location>
        <begin position="1528"/>
        <end position="1759"/>
    </location>
</feature>
<dbReference type="Pfam" id="PF00005">
    <property type="entry name" value="ABC_tran"/>
    <property type="match status" value="2"/>
</dbReference>
<evidence type="ECO:0000256" key="7">
    <source>
        <dbReference type="ARBA" id="ARBA00022840"/>
    </source>
</evidence>